<protein>
    <submittedName>
        <fullName evidence="2">Uncharacterized protein</fullName>
    </submittedName>
</protein>
<feature type="region of interest" description="Disordered" evidence="1">
    <location>
        <begin position="1"/>
        <end position="35"/>
    </location>
</feature>
<comment type="caution">
    <text evidence="2">The sequence shown here is derived from an EMBL/GenBank/DDBJ whole genome shotgun (WGS) entry which is preliminary data.</text>
</comment>
<accession>A0ABQ5K833</accession>
<evidence type="ECO:0000313" key="2">
    <source>
        <dbReference type="EMBL" id="GKT28107.1"/>
    </source>
</evidence>
<organism evidence="2 3">
    <name type="scientific">Aduncisulcus paluster</name>
    <dbReference type="NCBI Taxonomy" id="2918883"/>
    <lineage>
        <taxon>Eukaryota</taxon>
        <taxon>Metamonada</taxon>
        <taxon>Carpediemonas-like organisms</taxon>
        <taxon>Aduncisulcus</taxon>
    </lineage>
</organism>
<dbReference type="Gene3D" id="3.40.630.30">
    <property type="match status" value="1"/>
</dbReference>
<proteinExistence type="predicted"/>
<sequence length="91" mass="9664">YKFVRPTEAGRHDDQDVPEPSVAERIATDVPDESTRAAIRALAQRVEDEDGAPPLSDQALTRLGSPAVVHATVRLDGALVGYAQRDGAGAE</sequence>
<dbReference type="EMBL" id="BQXS01007584">
    <property type="protein sequence ID" value="GKT28107.1"/>
    <property type="molecule type" value="Genomic_DNA"/>
</dbReference>
<name>A0ABQ5K833_9EUKA</name>
<evidence type="ECO:0000313" key="3">
    <source>
        <dbReference type="Proteomes" id="UP001057375"/>
    </source>
</evidence>
<feature type="non-terminal residue" evidence="2">
    <location>
        <position position="91"/>
    </location>
</feature>
<reference evidence="2" key="1">
    <citation type="submission" date="2022-03" db="EMBL/GenBank/DDBJ databases">
        <title>Draft genome sequence of Aduncisulcus paluster, a free-living microaerophilic Fornicata.</title>
        <authorList>
            <person name="Yuyama I."/>
            <person name="Kume K."/>
            <person name="Tamura T."/>
            <person name="Inagaki Y."/>
            <person name="Hashimoto T."/>
        </authorList>
    </citation>
    <scope>NUCLEOTIDE SEQUENCE</scope>
    <source>
        <strain evidence="2">NY0171</strain>
    </source>
</reference>
<evidence type="ECO:0000256" key="1">
    <source>
        <dbReference type="SAM" id="MobiDB-lite"/>
    </source>
</evidence>
<dbReference type="Proteomes" id="UP001057375">
    <property type="component" value="Unassembled WGS sequence"/>
</dbReference>
<keyword evidence="3" id="KW-1185">Reference proteome</keyword>
<gene>
    <name evidence="2" type="ORF">ADUPG1_004850</name>
</gene>
<feature type="non-terminal residue" evidence="2">
    <location>
        <position position="1"/>
    </location>
</feature>